<dbReference type="RefSeq" id="WP_057788479.1">
    <property type="nucleotide sequence ID" value="NZ_JQCD01000030.1"/>
</dbReference>
<accession>A0A0R2JG32</accession>
<dbReference type="EMBL" id="JQCD01000030">
    <property type="protein sequence ID" value="KRN76283.1"/>
    <property type="molecule type" value="Genomic_DNA"/>
</dbReference>
<reference evidence="2 3" key="1">
    <citation type="journal article" date="2015" name="Genome Announc.">
        <title>Expanding the biotechnology potential of lactobacilli through comparative genomics of 213 strains and associated genera.</title>
        <authorList>
            <person name="Sun Z."/>
            <person name="Harris H.M."/>
            <person name="McCann A."/>
            <person name="Guo C."/>
            <person name="Argimon S."/>
            <person name="Zhang W."/>
            <person name="Yang X."/>
            <person name="Jeffery I.B."/>
            <person name="Cooney J.C."/>
            <person name="Kagawa T.F."/>
            <person name="Liu W."/>
            <person name="Song Y."/>
            <person name="Salvetti E."/>
            <person name="Wrobel A."/>
            <person name="Rasinkangas P."/>
            <person name="Parkhill J."/>
            <person name="Rea M.C."/>
            <person name="O'Sullivan O."/>
            <person name="Ritari J."/>
            <person name="Douillard F.P."/>
            <person name="Paul Ross R."/>
            <person name="Yang R."/>
            <person name="Briner A.E."/>
            <person name="Felis G.E."/>
            <person name="de Vos W.M."/>
            <person name="Barrangou R."/>
            <person name="Klaenhammer T.R."/>
            <person name="Caufield P.W."/>
            <person name="Cui Y."/>
            <person name="Zhang H."/>
            <person name="O'Toole P.W."/>
        </authorList>
    </citation>
    <scope>NUCLEOTIDE SEQUENCE [LARGE SCALE GENOMIC DNA]</scope>
    <source>
        <strain evidence="2 3">DSM 20014</strain>
    </source>
</reference>
<feature type="transmembrane region" description="Helical" evidence="1">
    <location>
        <begin position="12"/>
        <end position="30"/>
    </location>
</feature>
<sequence length="127" mass="14440">MLKRSGGVLVEVMVVCLLLGAYLAITPVVFKQRTWQDVYQEFDHYLLAVRQSRMLNNKKMNVLGGQTSILIGHVRIKLPVNWHVKKTKVIQMRPGATNGGTIYFENIKTKARKKLVIQLGGGTYAWR</sequence>
<proteinExistence type="predicted"/>
<gene>
    <name evidence="2" type="ORF">IV67_GL000859</name>
</gene>
<keyword evidence="3" id="KW-1185">Reference proteome</keyword>
<protein>
    <submittedName>
        <fullName evidence="2">Uncharacterized protein</fullName>
    </submittedName>
</protein>
<keyword evidence="1" id="KW-0472">Membrane</keyword>
<keyword evidence="1" id="KW-0812">Transmembrane</keyword>
<dbReference type="OrthoDB" id="2149387at2"/>
<dbReference type="STRING" id="1620.IV67_GL000859"/>
<keyword evidence="1" id="KW-1133">Transmembrane helix</keyword>
<dbReference type="AlphaFoldDB" id="A0A0R2JG32"/>
<dbReference type="Proteomes" id="UP000051673">
    <property type="component" value="Unassembled WGS sequence"/>
</dbReference>
<organism evidence="2 3">
    <name type="scientific">Weissella minor</name>
    <dbReference type="NCBI Taxonomy" id="1620"/>
    <lineage>
        <taxon>Bacteria</taxon>
        <taxon>Bacillati</taxon>
        <taxon>Bacillota</taxon>
        <taxon>Bacilli</taxon>
        <taxon>Lactobacillales</taxon>
        <taxon>Lactobacillaceae</taxon>
        <taxon>Weissella</taxon>
    </lineage>
</organism>
<dbReference type="PATRIC" id="fig|1620.3.peg.874"/>
<evidence type="ECO:0000313" key="3">
    <source>
        <dbReference type="Proteomes" id="UP000051673"/>
    </source>
</evidence>
<evidence type="ECO:0000313" key="2">
    <source>
        <dbReference type="EMBL" id="KRN76283.1"/>
    </source>
</evidence>
<comment type="caution">
    <text evidence="2">The sequence shown here is derived from an EMBL/GenBank/DDBJ whole genome shotgun (WGS) entry which is preliminary data.</text>
</comment>
<name>A0A0R2JG32_9LACO</name>
<evidence type="ECO:0000256" key="1">
    <source>
        <dbReference type="SAM" id="Phobius"/>
    </source>
</evidence>